<name>A0A4P9Z558_9FUNG</name>
<accession>A0A4P9Z558</accession>
<keyword evidence="1" id="KW-1133">Transmembrane helix</keyword>
<dbReference type="OrthoDB" id="5583140at2759"/>
<feature type="transmembrane region" description="Helical" evidence="1">
    <location>
        <begin position="29"/>
        <end position="50"/>
    </location>
</feature>
<evidence type="ECO:0000313" key="3">
    <source>
        <dbReference type="Proteomes" id="UP000278143"/>
    </source>
</evidence>
<reference evidence="3" key="1">
    <citation type="journal article" date="2018" name="Nat. Microbiol.">
        <title>Leveraging single-cell genomics to expand the fungal tree of life.</title>
        <authorList>
            <person name="Ahrendt S.R."/>
            <person name="Quandt C.A."/>
            <person name="Ciobanu D."/>
            <person name="Clum A."/>
            <person name="Salamov A."/>
            <person name="Andreopoulos B."/>
            <person name="Cheng J.F."/>
            <person name="Woyke T."/>
            <person name="Pelin A."/>
            <person name="Henrissat B."/>
            <person name="Reynolds N.K."/>
            <person name="Benny G.L."/>
            <person name="Smith M.E."/>
            <person name="James T.Y."/>
            <person name="Grigoriev I.V."/>
        </authorList>
    </citation>
    <scope>NUCLEOTIDE SEQUENCE [LARGE SCALE GENOMIC DNA]</scope>
    <source>
        <strain evidence="3">Benny S71-1</strain>
    </source>
</reference>
<evidence type="ECO:0000313" key="2">
    <source>
        <dbReference type="EMBL" id="RKP27625.1"/>
    </source>
</evidence>
<feature type="transmembrane region" description="Helical" evidence="1">
    <location>
        <begin position="364"/>
        <end position="385"/>
    </location>
</feature>
<feature type="transmembrane region" description="Helical" evidence="1">
    <location>
        <begin position="116"/>
        <end position="134"/>
    </location>
</feature>
<gene>
    <name evidence="2" type="ORF">SYNPS1DRAFT_26738</name>
</gene>
<dbReference type="EMBL" id="KZ989178">
    <property type="protein sequence ID" value="RKP27625.1"/>
    <property type="molecule type" value="Genomic_DNA"/>
</dbReference>
<keyword evidence="1" id="KW-0812">Transmembrane</keyword>
<feature type="transmembrane region" description="Helical" evidence="1">
    <location>
        <begin position="204"/>
        <end position="229"/>
    </location>
</feature>
<evidence type="ECO:0000256" key="1">
    <source>
        <dbReference type="SAM" id="Phobius"/>
    </source>
</evidence>
<dbReference type="AlphaFoldDB" id="A0A4P9Z558"/>
<protein>
    <submittedName>
        <fullName evidence="2">Uncharacterized protein</fullName>
    </submittedName>
</protein>
<feature type="transmembrane region" description="Helical" evidence="1">
    <location>
        <begin position="168"/>
        <end position="192"/>
    </location>
</feature>
<keyword evidence="1" id="KW-0472">Membrane</keyword>
<organism evidence="2 3">
    <name type="scientific">Syncephalis pseudoplumigaleata</name>
    <dbReference type="NCBI Taxonomy" id="1712513"/>
    <lineage>
        <taxon>Eukaryota</taxon>
        <taxon>Fungi</taxon>
        <taxon>Fungi incertae sedis</taxon>
        <taxon>Zoopagomycota</taxon>
        <taxon>Zoopagomycotina</taxon>
        <taxon>Zoopagomycetes</taxon>
        <taxon>Zoopagales</taxon>
        <taxon>Piptocephalidaceae</taxon>
        <taxon>Syncephalis</taxon>
    </lineage>
</organism>
<sequence>MKFPVPPPYAPYCDYNINISHCNDATTYFIIYAAGTLVHLCVFFWGVYIITRYAAMADSETSFAGSIGERMRHFISQPLRPVSIFSVLFLGCRIIHNTLCAYDIIPSLEARTLTSMMSMLPGFWATLLFAAGIVETVQLTIGRLPPGDDNDDPSHHRNIASHHRSTRVLALAALVVLGVVGTILPTALSLVAGMKGRARDWTGYLHYLRMAWCTLGTVFVALGILYGYYAVVLSRLLRQLAPKLLQSSQCPHPPNSDTFSPHAITRVDSHHRQPETAGPLEGASASKLAALDGSAFKDTSDNASDASFAAREARDAETRERASAIHRLQKALRHLILYYCAGAIGSYLWGIGATWLIVTPGVNKVSAVLFLALIWPLAAGGVFWHRWQMERARIRREKRQVGMIKPAM</sequence>
<keyword evidence="3" id="KW-1185">Reference proteome</keyword>
<feature type="transmembrane region" description="Helical" evidence="1">
    <location>
        <begin position="336"/>
        <end position="358"/>
    </location>
</feature>
<dbReference type="Proteomes" id="UP000278143">
    <property type="component" value="Unassembled WGS sequence"/>
</dbReference>
<feature type="transmembrane region" description="Helical" evidence="1">
    <location>
        <begin position="79"/>
        <end position="96"/>
    </location>
</feature>
<proteinExistence type="predicted"/>